<evidence type="ECO:0000313" key="2">
    <source>
        <dbReference type="Proteomes" id="UP000254919"/>
    </source>
</evidence>
<dbReference type="PANTHER" id="PTHR46577:SF1">
    <property type="entry name" value="HTH-TYPE TRANSCRIPTIONAL REGULATORY PROTEIN GABR"/>
    <property type="match status" value="1"/>
</dbReference>
<proteinExistence type="predicted"/>
<sequence>MIDAFGRGRARIDVHTAGTVQPALTAFLREGHMLRHLRRLRALYAQRQRAVLLALDAVLAEELELCPISAGLHLTALFTPAMAGRMTDREASERSRRIGSYIQPLSQCYLGSPERQGLVLGYGSLPAGEALPRLSVLARELRL</sequence>
<dbReference type="EMBL" id="UGVN01000003">
    <property type="protein sequence ID" value="SUE95582.1"/>
    <property type="molecule type" value="Genomic_DNA"/>
</dbReference>
<dbReference type="PANTHER" id="PTHR46577">
    <property type="entry name" value="HTH-TYPE TRANSCRIPTIONAL REGULATORY PROTEIN GABR"/>
    <property type="match status" value="1"/>
</dbReference>
<dbReference type="SUPFAM" id="SSF53383">
    <property type="entry name" value="PLP-dependent transferases"/>
    <property type="match status" value="1"/>
</dbReference>
<gene>
    <name evidence="1" type="ORF">NCTC13291_04470</name>
</gene>
<protein>
    <submittedName>
        <fullName evidence="1">Uncharacterized protein</fullName>
    </submittedName>
</protein>
<accession>A0A379PMT1</accession>
<dbReference type="RefSeq" id="WP_323874299.1">
    <property type="nucleotide sequence ID" value="NZ_CP025193.1"/>
</dbReference>
<dbReference type="InterPro" id="IPR015421">
    <property type="entry name" value="PyrdxlP-dep_Trfase_major"/>
</dbReference>
<dbReference type="InterPro" id="IPR015424">
    <property type="entry name" value="PyrdxlP-dep_Trfase"/>
</dbReference>
<dbReference type="InterPro" id="IPR051446">
    <property type="entry name" value="HTH_trans_reg/aminotransferase"/>
</dbReference>
<reference evidence="1 2" key="1">
    <citation type="submission" date="2018-06" db="EMBL/GenBank/DDBJ databases">
        <authorList>
            <consortium name="Pathogen Informatics"/>
            <person name="Doyle S."/>
        </authorList>
    </citation>
    <scope>NUCLEOTIDE SEQUENCE [LARGE SCALE GENOMIC DNA]</scope>
    <source>
        <strain evidence="1 2">NCTC13291</strain>
    </source>
</reference>
<evidence type="ECO:0000313" key="1">
    <source>
        <dbReference type="EMBL" id="SUE95582.1"/>
    </source>
</evidence>
<name>A0A379PMT1_9PROT</name>
<dbReference type="Proteomes" id="UP000254919">
    <property type="component" value="Unassembled WGS sequence"/>
</dbReference>
<organism evidence="1 2">
    <name type="scientific">Roseomonas mucosa</name>
    <dbReference type="NCBI Taxonomy" id="207340"/>
    <lineage>
        <taxon>Bacteria</taxon>
        <taxon>Pseudomonadati</taxon>
        <taxon>Pseudomonadota</taxon>
        <taxon>Alphaproteobacteria</taxon>
        <taxon>Acetobacterales</taxon>
        <taxon>Roseomonadaceae</taxon>
        <taxon>Roseomonas</taxon>
    </lineage>
</organism>
<dbReference type="AlphaFoldDB" id="A0A379PMT1"/>
<dbReference type="Gene3D" id="3.40.640.10">
    <property type="entry name" value="Type I PLP-dependent aspartate aminotransferase-like (Major domain)"/>
    <property type="match status" value="1"/>
</dbReference>